<evidence type="ECO:0000313" key="2">
    <source>
        <dbReference type="EMBL" id="KAJ2894545.1"/>
    </source>
</evidence>
<name>A0AAD5RIT9_9PEZI</name>
<feature type="compositionally biased region" description="Basic and acidic residues" evidence="1">
    <location>
        <begin position="145"/>
        <end position="157"/>
    </location>
</feature>
<feature type="region of interest" description="Disordered" evidence="1">
    <location>
        <begin position="1"/>
        <end position="32"/>
    </location>
</feature>
<dbReference type="EMBL" id="JAKWBI020000483">
    <property type="protein sequence ID" value="KAJ2894545.1"/>
    <property type="molecule type" value="Genomic_DNA"/>
</dbReference>
<accession>A0AAD5RIT9</accession>
<comment type="caution">
    <text evidence="2">The sequence shown here is derived from an EMBL/GenBank/DDBJ whole genome shotgun (WGS) entry which is preliminary data.</text>
</comment>
<feature type="compositionally biased region" description="Polar residues" evidence="1">
    <location>
        <begin position="112"/>
        <end position="121"/>
    </location>
</feature>
<protein>
    <submittedName>
        <fullName evidence="2">Uncharacterized protein</fullName>
    </submittedName>
</protein>
<keyword evidence="3" id="KW-1185">Reference proteome</keyword>
<evidence type="ECO:0000313" key="3">
    <source>
        <dbReference type="Proteomes" id="UP001201980"/>
    </source>
</evidence>
<feature type="region of interest" description="Disordered" evidence="1">
    <location>
        <begin position="57"/>
        <end position="173"/>
    </location>
</feature>
<sequence>MDTTTSGQANNGQASRPSSRGRGVPMPPGMTEEIRRANIRQYWEDKKLFDETIKNTKFNKNITNIDQANHGQASPPSSKRKGASIPPGMTAGARQVRNRQHWEDKKLADQIPKNTKLNKSITWADLSHPIQPQEPSARRNKWRIVGREEGTVEDKAKSAPSSGTHLKPRKSWK</sequence>
<evidence type="ECO:0000256" key="1">
    <source>
        <dbReference type="SAM" id="MobiDB-lite"/>
    </source>
</evidence>
<organism evidence="2 3">
    <name type="scientific">Zalerion maritima</name>
    <dbReference type="NCBI Taxonomy" id="339359"/>
    <lineage>
        <taxon>Eukaryota</taxon>
        <taxon>Fungi</taxon>
        <taxon>Dikarya</taxon>
        <taxon>Ascomycota</taxon>
        <taxon>Pezizomycotina</taxon>
        <taxon>Sordariomycetes</taxon>
        <taxon>Lulworthiomycetidae</taxon>
        <taxon>Lulworthiales</taxon>
        <taxon>Lulworthiaceae</taxon>
        <taxon>Zalerion</taxon>
    </lineage>
</organism>
<reference evidence="2" key="1">
    <citation type="submission" date="2022-07" db="EMBL/GenBank/DDBJ databases">
        <title>Draft genome sequence of Zalerion maritima ATCC 34329, a (micro)plastics degrading marine fungus.</title>
        <authorList>
            <person name="Paco A."/>
            <person name="Goncalves M.F.M."/>
            <person name="Rocha-Santos T.A.P."/>
            <person name="Alves A."/>
        </authorList>
    </citation>
    <scope>NUCLEOTIDE SEQUENCE</scope>
    <source>
        <strain evidence="2">ATCC 34329</strain>
    </source>
</reference>
<proteinExistence type="predicted"/>
<dbReference type="AlphaFoldDB" id="A0AAD5RIT9"/>
<gene>
    <name evidence="2" type="ORF">MKZ38_007450</name>
</gene>
<feature type="compositionally biased region" description="Polar residues" evidence="1">
    <location>
        <begin position="66"/>
        <end position="77"/>
    </location>
</feature>
<dbReference type="Proteomes" id="UP001201980">
    <property type="component" value="Unassembled WGS sequence"/>
</dbReference>
<feature type="compositionally biased region" description="Polar residues" evidence="1">
    <location>
        <begin position="1"/>
        <end position="18"/>
    </location>
</feature>